<keyword evidence="2" id="KW-0378">Hydrolase</keyword>
<dbReference type="SUPFAM" id="SSF51338">
    <property type="entry name" value="Composite domain of metallo-dependent hydrolases"/>
    <property type="match status" value="1"/>
</dbReference>
<sequence>MSTQLLVNGRIYSPAAPDATSMAVTDGIVVWVGEDRPGRALHPDAEVIDLDGAFVTPGFVDAHVHTTALGLALTGLDLGTATSRGECLELLAAHAASHPDAVIWGQGWDDAGWTEAGDAPTTAELDAAAPGRVVYLSRVDAHSAACSSALRRAAGLSEDDQAPVTGEAHHRARTAARDLLTAAQRTVARTAALDLAAANGIVAVHECAGPDIAGLDDLAELLAHPHGVEVRAYWGEAVRTAEEATALLAKTGAHGLGGDLFVDGAIGSRTAWLCAPYADRPHTGTSYLDVDAIAAHLRACTEAGIQAGFHVIGDAAVAAAVTAFERVADELGAPAVAARGHRLEHVEMITVEQAATLGRLGVIASVQPAFDSAWGGDDGMYAEALGVERARTLNPFAAMAAAGVSLALGSDAPVTDLDPWAMLRAAVNHRTEGHGLSPRAAYSAATRGAWRAGGARDGLSGTLVPGAPASYVVWEAGELIVSAAKDSVQRWSTDPRSRVPALPHLEPGSPNPVCLMTVHRGVTVYER</sequence>
<protein>
    <submittedName>
        <fullName evidence="2">Amidohydrolase</fullName>
        <ecNumber evidence="2">3.5.-.-</ecNumber>
    </submittedName>
</protein>
<comment type="caution">
    <text evidence="2">The sequence shown here is derived from an EMBL/GenBank/DDBJ whole genome shotgun (WGS) entry which is preliminary data.</text>
</comment>
<dbReference type="GO" id="GO:0016787">
    <property type="term" value="F:hydrolase activity"/>
    <property type="evidence" value="ECO:0007669"/>
    <property type="project" value="UniProtKB-KW"/>
</dbReference>
<dbReference type="InterPro" id="IPR032466">
    <property type="entry name" value="Metal_Hydrolase"/>
</dbReference>
<reference evidence="3" key="1">
    <citation type="journal article" date="2019" name="Int. J. Syst. Evol. Microbiol.">
        <title>The Global Catalogue of Microorganisms (GCM) 10K type strain sequencing project: providing services to taxonomists for standard genome sequencing and annotation.</title>
        <authorList>
            <consortium name="The Broad Institute Genomics Platform"/>
            <consortium name="The Broad Institute Genome Sequencing Center for Infectious Disease"/>
            <person name="Wu L."/>
            <person name="Ma J."/>
        </authorList>
    </citation>
    <scope>NUCLEOTIDE SEQUENCE [LARGE SCALE GENOMIC DNA]</scope>
    <source>
        <strain evidence="3">CCUG 54520</strain>
    </source>
</reference>
<name>A0ABV9FTV5_9NOCA</name>
<dbReference type="PANTHER" id="PTHR22642">
    <property type="entry name" value="IMIDAZOLONEPROPIONASE"/>
    <property type="match status" value="1"/>
</dbReference>
<dbReference type="EMBL" id="JBHSFO010000005">
    <property type="protein sequence ID" value="MFC4604463.1"/>
    <property type="molecule type" value="Genomic_DNA"/>
</dbReference>
<dbReference type="PANTHER" id="PTHR22642:SF2">
    <property type="entry name" value="PROTEIN LONG AFTER FAR-RED 3"/>
    <property type="match status" value="1"/>
</dbReference>
<dbReference type="InterPro" id="IPR011059">
    <property type="entry name" value="Metal-dep_hydrolase_composite"/>
</dbReference>
<accession>A0ABV9FTV5</accession>
<evidence type="ECO:0000313" key="3">
    <source>
        <dbReference type="Proteomes" id="UP001595914"/>
    </source>
</evidence>
<gene>
    <name evidence="2" type="ORF">ACFO6S_12275</name>
</gene>
<dbReference type="InterPro" id="IPR033932">
    <property type="entry name" value="YtcJ-like"/>
</dbReference>
<organism evidence="2 3">
    <name type="scientific">Rhodococcus kronopolitis</name>
    <dbReference type="NCBI Taxonomy" id="1460226"/>
    <lineage>
        <taxon>Bacteria</taxon>
        <taxon>Bacillati</taxon>
        <taxon>Actinomycetota</taxon>
        <taxon>Actinomycetes</taxon>
        <taxon>Mycobacteriales</taxon>
        <taxon>Nocardiaceae</taxon>
        <taxon>Rhodococcus</taxon>
    </lineage>
</organism>
<dbReference type="Gene3D" id="2.30.40.10">
    <property type="entry name" value="Urease, subunit C, domain 1"/>
    <property type="match status" value="1"/>
</dbReference>
<dbReference type="RefSeq" id="WP_378417290.1">
    <property type="nucleotide sequence ID" value="NZ_JBHSFO010000005.1"/>
</dbReference>
<proteinExistence type="predicted"/>
<dbReference type="Gene3D" id="3.10.310.70">
    <property type="match status" value="1"/>
</dbReference>
<dbReference type="SUPFAM" id="SSF51556">
    <property type="entry name" value="Metallo-dependent hydrolases"/>
    <property type="match status" value="1"/>
</dbReference>
<evidence type="ECO:0000259" key="1">
    <source>
        <dbReference type="Pfam" id="PF07969"/>
    </source>
</evidence>
<dbReference type="InterPro" id="IPR013108">
    <property type="entry name" value="Amidohydro_3"/>
</dbReference>
<dbReference type="CDD" id="cd01300">
    <property type="entry name" value="YtcJ_like"/>
    <property type="match status" value="1"/>
</dbReference>
<dbReference type="Proteomes" id="UP001595914">
    <property type="component" value="Unassembled WGS sequence"/>
</dbReference>
<dbReference type="EC" id="3.5.-.-" evidence="2"/>
<keyword evidence="3" id="KW-1185">Reference proteome</keyword>
<dbReference type="Pfam" id="PF07969">
    <property type="entry name" value="Amidohydro_3"/>
    <property type="match status" value="1"/>
</dbReference>
<feature type="domain" description="Amidohydrolase 3" evidence="1">
    <location>
        <begin position="46"/>
        <end position="525"/>
    </location>
</feature>
<dbReference type="Gene3D" id="3.20.20.140">
    <property type="entry name" value="Metal-dependent hydrolases"/>
    <property type="match status" value="1"/>
</dbReference>
<evidence type="ECO:0000313" key="2">
    <source>
        <dbReference type="EMBL" id="MFC4604463.1"/>
    </source>
</evidence>